<dbReference type="Pfam" id="PF21598">
    <property type="entry name" value="PvuRts1I-like_N"/>
    <property type="match status" value="1"/>
</dbReference>
<proteinExistence type="predicted"/>
<evidence type="ECO:0008006" key="7">
    <source>
        <dbReference type="Google" id="ProtNLM"/>
    </source>
</evidence>
<accession>A0A0T9KKT1</accession>
<dbReference type="InterPro" id="IPR048797">
    <property type="entry name" value="PvuRts1I-like_N"/>
</dbReference>
<evidence type="ECO:0000313" key="5">
    <source>
        <dbReference type="Proteomes" id="UP000045824"/>
    </source>
</evidence>
<evidence type="ECO:0000259" key="2">
    <source>
        <dbReference type="Pfam" id="PF21598"/>
    </source>
</evidence>
<feature type="domain" description="PvuRts1 I-like SET and RING associated" evidence="1">
    <location>
        <begin position="143"/>
        <end position="280"/>
    </location>
</feature>
<dbReference type="Proteomes" id="UP000045824">
    <property type="component" value="Unassembled WGS sequence"/>
</dbReference>
<dbReference type="InterPro" id="IPR040674">
    <property type="entry name" value="PvuRts1I-like_SRA"/>
</dbReference>
<reference evidence="4 6" key="2">
    <citation type="submission" date="2017-05" db="EMBL/GenBank/DDBJ databases">
        <title>Whole genome sequencing of Yersinia kristensenii.</title>
        <authorList>
            <person name="Campioni F."/>
        </authorList>
    </citation>
    <scope>NUCLEOTIDE SEQUENCE [LARGE SCALE GENOMIC DNA]</scope>
    <source>
        <strain evidence="4 6">CFSAN060538</strain>
    </source>
</reference>
<keyword evidence="6" id="KW-1185">Reference proteome</keyword>
<gene>
    <name evidence="4" type="ORF">CBW52_01495</name>
    <name evidence="3" type="ORF">ERS008491_00397</name>
</gene>
<evidence type="ECO:0000313" key="6">
    <source>
        <dbReference type="Proteomes" id="UP000195840"/>
    </source>
</evidence>
<name>A0A0T9KKT1_YERKR</name>
<dbReference type="Pfam" id="PF18491">
    <property type="entry name" value="SRA"/>
    <property type="match status" value="1"/>
</dbReference>
<evidence type="ECO:0000259" key="1">
    <source>
        <dbReference type="Pfam" id="PF18491"/>
    </source>
</evidence>
<evidence type="ECO:0000313" key="3">
    <source>
        <dbReference type="EMBL" id="CNE09236.1"/>
    </source>
</evidence>
<dbReference type="EMBL" id="CPYI01000001">
    <property type="protein sequence ID" value="CNE09236.1"/>
    <property type="molecule type" value="Genomic_DNA"/>
</dbReference>
<dbReference type="RefSeq" id="WP_050118217.1">
    <property type="nucleotide sequence ID" value="NZ_CAWMAB010000001.1"/>
</dbReference>
<evidence type="ECO:0000313" key="4">
    <source>
        <dbReference type="EMBL" id="OVZ83830.1"/>
    </source>
</evidence>
<protein>
    <recommendedName>
        <fullName evidence="7">SET and RING associated domain-containing protein</fullName>
    </recommendedName>
</protein>
<dbReference type="EMBL" id="NHOG01000001">
    <property type="protein sequence ID" value="OVZ83830.1"/>
    <property type="molecule type" value="Genomic_DNA"/>
</dbReference>
<organism evidence="3 5">
    <name type="scientific">Yersinia kristensenii</name>
    <dbReference type="NCBI Taxonomy" id="28152"/>
    <lineage>
        <taxon>Bacteria</taxon>
        <taxon>Pseudomonadati</taxon>
        <taxon>Pseudomonadota</taxon>
        <taxon>Gammaproteobacteria</taxon>
        <taxon>Enterobacterales</taxon>
        <taxon>Yersiniaceae</taxon>
        <taxon>Yersinia</taxon>
    </lineage>
</organism>
<dbReference type="AlphaFoldDB" id="A0A0T9KKT1"/>
<reference evidence="3 5" key="1">
    <citation type="submission" date="2015-03" db="EMBL/GenBank/DDBJ databases">
        <authorList>
            <person name="Murphy D."/>
        </authorList>
    </citation>
    <scope>NUCLEOTIDE SEQUENCE [LARGE SCALE GENOMIC DNA]</scope>
    <source>
        <strain evidence="3 5">FCF326</strain>
    </source>
</reference>
<feature type="domain" description="Restriction endonuclease PvuRts1 I-like N-terminal" evidence="2">
    <location>
        <begin position="5"/>
        <end position="117"/>
    </location>
</feature>
<dbReference type="Proteomes" id="UP000195840">
    <property type="component" value="Unassembled WGS sequence"/>
</dbReference>
<sequence length="289" mass="33774">MISQYEYVVRQLARTKNKKHEQYVVTGIVHKLNRDDIKFVTQQYVKRESGRALTDLYFPAINLHIEIDEPFHLKQAEHDNLREADIIDATGHEVIRISVDGSLRQMNERIDDCVAAIKSKIGALGDCFEPWDMDKELSIEPHIRRGYIDVKDNVAFRRITDACNCFGHNYKFLQKAGAKHPYHDDILIWLPKLFDNEHWSNQISNDENVITEIPKSEDAQAAHFDKWMAETRNKRLVFAKAKDNLGMTLYRFKGLYELNPKKSNRTIGLYWQRISTRVKTYPSPARNPD</sequence>